<keyword evidence="1" id="KW-0472">Membrane</keyword>
<keyword evidence="1" id="KW-1133">Transmembrane helix</keyword>
<dbReference type="PANTHER" id="PTHR31303">
    <property type="entry name" value="CTP-DEPENDENT DIACYLGLYCEROL KINASE 1"/>
    <property type="match status" value="1"/>
</dbReference>
<organism evidence="2 3">
    <name type="scientific">Leptospira ilyithenensis</name>
    <dbReference type="NCBI Taxonomy" id="2484901"/>
    <lineage>
        <taxon>Bacteria</taxon>
        <taxon>Pseudomonadati</taxon>
        <taxon>Spirochaetota</taxon>
        <taxon>Spirochaetia</taxon>
        <taxon>Leptospirales</taxon>
        <taxon>Leptospiraceae</taxon>
        <taxon>Leptospira</taxon>
    </lineage>
</organism>
<comment type="caution">
    <text evidence="2">The sequence shown here is derived from an EMBL/GenBank/DDBJ whole genome shotgun (WGS) entry which is preliminary data.</text>
</comment>
<dbReference type="GO" id="GO:0004143">
    <property type="term" value="F:ATP-dependent diacylglycerol kinase activity"/>
    <property type="evidence" value="ECO:0007669"/>
    <property type="project" value="InterPro"/>
</dbReference>
<dbReference type="AlphaFoldDB" id="A0A4R9LNK5"/>
<evidence type="ECO:0000313" key="3">
    <source>
        <dbReference type="Proteomes" id="UP000298264"/>
    </source>
</evidence>
<sequence>MSDKNGFNFSRKIWHVLGLIIPVSLYLDLFRDYNGFVYASRAVIVTYLGIFLFLLVILESIRLTSSSFEAFFFKHFGFLMKESERTRFNGTVPYFFANFLVVLFFPPEIAVLSILFLVVGDPTAAYVGSKYGKNRFYNGKSREGIIGFFVSTFVVGLIVLFLFTISKPESFLSLKWGEEISLFPVLILALGVLAACLTEFFSSTVAKGLIDDNLLIPIVSSIVISFFSFLFLRHIPSEFFFSPFDLYLQK</sequence>
<proteinExistence type="predicted"/>
<feature type="transmembrane region" description="Helical" evidence="1">
    <location>
        <begin position="88"/>
        <end position="105"/>
    </location>
</feature>
<accession>A0A4R9LNK5</accession>
<feature type="transmembrane region" description="Helical" evidence="1">
    <location>
        <begin position="111"/>
        <end position="132"/>
    </location>
</feature>
<dbReference type="RefSeq" id="WP_135765259.1">
    <property type="nucleotide sequence ID" value="NZ_RQHV01000061.1"/>
</dbReference>
<dbReference type="InterPro" id="IPR037997">
    <property type="entry name" value="Dgk1-like"/>
</dbReference>
<protein>
    <submittedName>
        <fullName evidence="2">Dolichol kinase</fullName>
    </submittedName>
</protein>
<keyword evidence="1" id="KW-0812">Transmembrane</keyword>
<feature type="transmembrane region" description="Helical" evidence="1">
    <location>
        <begin position="12"/>
        <end position="30"/>
    </location>
</feature>
<keyword evidence="2" id="KW-0418">Kinase</keyword>
<feature type="transmembrane region" description="Helical" evidence="1">
    <location>
        <begin position="144"/>
        <end position="165"/>
    </location>
</feature>
<name>A0A4R9LNK5_9LEPT</name>
<dbReference type="Proteomes" id="UP000298264">
    <property type="component" value="Unassembled WGS sequence"/>
</dbReference>
<dbReference type="EMBL" id="RQHV01000061">
    <property type="protein sequence ID" value="TGN08307.1"/>
    <property type="molecule type" value="Genomic_DNA"/>
</dbReference>
<evidence type="ECO:0000313" key="2">
    <source>
        <dbReference type="EMBL" id="TGN08307.1"/>
    </source>
</evidence>
<dbReference type="OrthoDB" id="340244at2"/>
<feature type="transmembrane region" description="Helical" evidence="1">
    <location>
        <begin position="36"/>
        <end position="58"/>
    </location>
</feature>
<feature type="transmembrane region" description="Helical" evidence="1">
    <location>
        <begin position="214"/>
        <end position="235"/>
    </location>
</feature>
<dbReference type="PANTHER" id="PTHR31303:SF1">
    <property type="entry name" value="CTP-DEPENDENT DIACYLGLYCEROL KINASE 1"/>
    <property type="match status" value="1"/>
</dbReference>
<keyword evidence="3" id="KW-1185">Reference proteome</keyword>
<gene>
    <name evidence="2" type="ORF">EHS11_15455</name>
</gene>
<reference evidence="2" key="1">
    <citation type="journal article" date="2019" name="PLoS Negl. Trop. Dis.">
        <title>Revisiting the worldwide diversity of Leptospira species in the environment.</title>
        <authorList>
            <person name="Vincent A.T."/>
            <person name="Schiettekatte O."/>
            <person name="Bourhy P."/>
            <person name="Veyrier F.J."/>
            <person name="Picardeau M."/>
        </authorList>
    </citation>
    <scope>NUCLEOTIDE SEQUENCE [LARGE SCALE GENOMIC DNA]</scope>
    <source>
        <strain evidence="2">201400974</strain>
    </source>
</reference>
<feature type="transmembrane region" description="Helical" evidence="1">
    <location>
        <begin position="180"/>
        <end position="202"/>
    </location>
</feature>
<evidence type="ECO:0000256" key="1">
    <source>
        <dbReference type="SAM" id="Phobius"/>
    </source>
</evidence>
<keyword evidence="2" id="KW-0808">Transferase</keyword>